<dbReference type="AlphaFoldDB" id="A0AAD1W606"/>
<protein>
    <submittedName>
        <fullName evidence="2">Uncharacterized protein</fullName>
    </submittedName>
</protein>
<evidence type="ECO:0000313" key="3">
    <source>
        <dbReference type="Proteomes" id="UP001295444"/>
    </source>
</evidence>
<proteinExistence type="predicted"/>
<dbReference type="EMBL" id="OW240915">
    <property type="protein sequence ID" value="CAH2285459.1"/>
    <property type="molecule type" value="Genomic_DNA"/>
</dbReference>
<gene>
    <name evidence="2" type="ORF">PECUL_23A020875</name>
</gene>
<sequence length="60" mass="6614">MLQDQPSADSSDESFPLTETSDLSEWQKITRRSQVEVQAGGCRITQTAHNLLVSIPGLIK</sequence>
<feature type="region of interest" description="Disordered" evidence="1">
    <location>
        <begin position="1"/>
        <end position="23"/>
    </location>
</feature>
<evidence type="ECO:0000256" key="1">
    <source>
        <dbReference type="SAM" id="MobiDB-lite"/>
    </source>
</evidence>
<name>A0AAD1W606_PELCU</name>
<accession>A0AAD1W606</accession>
<reference evidence="2" key="1">
    <citation type="submission" date="2022-03" db="EMBL/GenBank/DDBJ databases">
        <authorList>
            <person name="Alioto T."/>
            <person name="Alioto T."/>
            <person name="Gomez Garrido J."/>
        </authorList>
    </citation>
    <scope>NUCLEOTIDE SEQUENCE</scope>
</reference>
<keyword evidence="3" id="KW-1185">Reference proteome</keyword>
<dbReference type="Proteomes" id="UP001295444">
    <property type="component" value="Chromosome 04"/>
</dbReference>
<organism evidence="2 3">
    <name type="scientific">Pelobates cultripes</name>
    <name type="common">Western spadefoot toad</name>
    <dbReference type="NCBI Taxonomy" id="61616"/>
    <lineage>
        <taxon>Eukaryota</taxon>
        <taxon>Metazoa</taxon>
        <taxon>Chordata</taxon>
        <taxon>Craniata</taxon>
        <taxon>Vertebrata</taxon>
        <taxon>Euteleostomi</taxon>
        <taxon>Amphibia</taxon>
        <taxon>Batrachia</taxon>
        <taxon>Anura</taxon>
        <taxon>Pelobatoidea</taxon>
        <taxon>Pelobatidae</taxon>
        <taxon>Pelobates</taxon>
    </lineage>
</organism>
<feature type="non-terminal residue" evidence="2">
    <location>
        <position position="60"/>
    </location>
</feature>
<evidence type="ECO:0000313" key="2">
    <source>
        <dbReference type="EMBL" id="CAH2285459.1"/>
    </source>
</evidence>